<proteinExistence type="predicted"/>
<protein>
    <submittedName>
        <fullName evidence="1">Uncharacterized protein</fullName>
    </submittedName>
</protein>
<keyword evidence="2" id="KW-1185">Reference proteome</keyword>
<accession>A0ACB8S7Z3</accession>
<dbReference type="Proteomes" id="UP000814033">
    <property type="component" value="Unassembled WGS sequence"/>
</dbReference>
<dbReference type="EMBL" id="MU275848">
    <property type="protein sequence ID" value="KAI0051985.1"/>
    <property type="molecule type" value="Genomic_DNA"/>
</dbReference>
<reference evidence="1" key="2">
    <citation type="journal article" date="2022" name="New Phytol.">
        <title>Evolutionary transition to the ectomycorrhizal habit in the genomes of a hyperdiverse lineage of mushroom-forming fungi.</title>
        <authorList>
            <person name="Looney B."/>
            <person name="Miyauchi S."/>
            <person name="Morin E."/>
            <person name="Drula E."/>
            <person name="Courty P.E."/>
            <person name="Kohler A."/>
            <person name="Kuo A."/>
            <person name="LaButti K."/>
            <person name="Pangilinan J."/>
            <person name="Lipzen A."/>
            <person name="Riley R."/>
            <person name="Andreopoulos W."/>
            <person name="He G."/>
            <person name="Johnson J."/>
            <person name="Nolan M."/>
            <person name="Tritt A."/>
            <person name="Barry K.W."/>
            <person name="Grigoriev I.V."/>
            <person name="Nagy L.G."/>
            <person name="Hibbett D."/>
            <person name="Henrissat B."/>
            <person name="Matheny P.B."/>
            <person name="Labbe J."/>
            <person name="Martin F.M."/>
        </authorList>
    </citation>
    <scope>NUCLEOTIDE SEQUENCE</scope>
    <source>
        <strain evidence="1">FP105234-sp</strain>
    </source>
</reference>
<sequence>MSLPTGIDRSQYPRYISLLSECLNRDRVRQTSIHLNVDWTPTSNSPASISWRGRVRNCVEGEVTRTSNEAYSSFLSVIATPSPEDRGDKQLDAGARVLIQFFPEGLTWADEAYEAQRTIFAHIARTDATPGQQYHKQIATDPRFAFPKLVGAATYRAHKEGVPDLDFNCRVLIFNGERLTDDTNKLIGTHYGMGALKGRPKYVEALDEFVKHLDLRGIASGNVDAYVRFAYSGQGPDLSITVIVTALLDAVIEDDAEKEAREKAIAGNLKMPSYIKQVVTKGFWAGK</sequence>
<comment type="caution">
    <text evidence="1">The sequence shown here is derived from an EMBL/GenBank/DDBJ whole genome shotgun (WGS) entry which is preliminary data.</text>
</comment>
<evidence type="ECO:0000313" key="1">
    <source>
        <dbReference type="EMBL" id="KAI0051985.1"/>
    </source>
</evidence>
<evidence type="ECO:0000313" key="2">
    <source>
        <dbReference type="Proteomes" id="UP000814033"/>
    </source>
</evidence>
<organism evidence="1 2">
    <name type="scientific">Auriscalpium vulgare</name>
    <dbReference type="NCBI Taxonomy" id="40419"/>
    <lineage>
        <taxon>Eukaryota</taxon>
        <taxon>Fungi</taxon>
        <taxon>Dikarya</taxon>
        <taxon>Basidiomycota</taxon>
        <taxon>Agaricomycotina</taxon>
        <taxon>Agaricomycetes</taxon>
        <taxon>Russulales</taxon>
        <taxon>Auriscalpiaceae</taxon>
        <taxon>Auriscalpium</taxon>
    </lineage>
</organism>
<gene>
    <name evidence="1" type="ORF">FA95DRAFT_1569602</name>
</gene>
<name>A0ACB8S7Z3_9AGAM</name>
<reference evidence="1" key="1">
    <citation type="submission" date="2021-02" db="EMBL/GenBank/DDBJ databases">
        <authorList>
            <consortium name="DOE Joint Genome Institute"/>
            <person name="Ahrendt S."/>
            <person name="Looney B.P."/>
            <person name="Miyauchi S."/>
            <person name="Morin E."/>
            <person name="Drula E."/>
            <person name="Courty P.E."/>
            <person name="Chicoki N."/>
            <person name="Fauchery L."/>
            <person name="Kohler A."/>
            <person name="Kuo A."/>
            <person name="Labutti K."/>
            <person name="Pangilinan J."/>
            <person name="Lipzen A."/>
            <person name="Riley R."/>
            <person name="Andreopoulos W."/>
            <person name="He G."/>
            <person name="Johnson J."/>
            <person name="Barry K.W."/>
            <person name="Grigoriev I.V."/>
            <person name="Nagy L."/>
            <person name="Hibbett D."/>
            <person name="Henrissat B."/>
            <person name="Matheny P.B."/>
            <person name="Labbe J."/>
            <person name="Martin F."/>
        </authorList>
    </citation>
    <scope>NUCLEOTIDE SEQUENCE</scope>
    <source>
        <strain evidence="1">FP105234-sp</strain>
    </source>
</reference>